<dbReference type="Proteomes" id="UP001148737">
    <property type="component" value="Unassembled WGS sequence"/>
</dbReference>
<proteinExistence type="predicted"/>
<dbReference type="EMBL" id="JANAKD010001275">
    <property type="protein sequence ID" value="KAJ3481244.1"/>
    <property type="molecule type" value="Genomic_DNA"/>
</dbReference>
<comment type="caution">
    <text evidence="1">The sequence shown here is derived from an EMBL/GenBank/DDBJ whole genome shotgun (WGS) entry which is preliminary data.</text>
</comment>
<sequence>MGQQKQESPVSPKARISRQRPALLESQLASQDPDGTLFDESSSEKAPSTSAAMSPGPLQSPYIHDPTSHYSYDLFGPNPVQSLDLGMHFPDDAQSNMSQIFGPNMKLPESPESFVLETGVLPPWGAVNYSQAHQAELDQLYFDRVQPSVPILHQQRYLLWSKQADKTSSQKALQYTVWMLASITSPQSHDAHEKLYDAAKQCVERASKPSDTGVSSIQDLELVQAIILLSVYESARGFYDTAWMSAGRAFRMVQLMRLHEVDDEIQGLLMDQNDPTKIEELRRAFWMAYLMDNMFAVRGNWPVALTDKMIHTRLPMPESEFQNGQPVQTDFLADALMEPIPKPRSPFCDSIIFATICSHSHFQSVASGLSLLGDETQSNWNYTQSAVAEGPTPRMHFIWHFDAPSASTPDAMLILANALAQLSVILFFRRLSQPNMDSPVPPVDWLTHGQSRALIAADRIVDATARLAKLHYSQARDDAKLIQ</sequence>
<keyword evidence="2" id="KW-1185">Reference proteome</keyword>
<gene>
    <name evidence="1" type="ORF">NLG97_g7871</name>
</gene>
<protein>
    <submittedName>
        <fullName evidence="1">Uncharacterized protein</fullName>
    </submittedName>
</protein>
<evidence type="ECO:0000313" key="1">
    <source>
        <dbReference type="EMBL" id="KAJ3481244.1"/>
    </source>
</evidence>
<evidence type="ECO:0000313" key="2">
    <source>
        <dbReference type="Proteomes" id="UP001148737"/>
    </source>
</evidence>
<accession>A0ACC1QM92</accession>
<name>A0ACC1QM92_9HYPO</name>
<reference evidence="1" key="1">
    <citation type="submission" date="2022-07" db="EMBL/GenBank/DDBJ databases">
        <title>Genome Sequence of Lecanicillium saksenae.</title>
        <authorList>
            <person name="Buettner E."/>
        </authorList>
    </citation>
    <scope>NUCLEOTIDE SEQUENCE</scope>
    <source>
        <strain evidence="1">VT-O1</strain>
    </source>
</reference>
<organism evidence="1 2">
    <name type="scientific">Lecanicillium saksenae</name>
    <dbReference type="NCBI Taxonomy" id="468837"/>
    <lineage>
        <taxon>Eukaryota</taxon>
        <taxon>Fungi</taxon>
        <taxon>Dikarya</taxon>
        <taxon>Ascomycota</taxon>
        <taxon>Pezizomycotina</taxon>
        <taxon>Sordariomycetes</taxon>
        <taxon>Hypocreomycetidae</taxon>
        <taxon>Hypocreales</taxon>
        <taxon>Cordycipitaceae</taxon>
        <taxon>Lecanicillium</taxon>
    </lineage>
</organism>